<evidence type="ECO:0000313" key="11">
    <source>
        <dbReference type="EMBL" id="CAI9304289.1"/>
    </source>
</evidence>
<dbReference type="EMBL" id="OX465085">
    <property type="protein sequence ID" value="CAI9304289.1"/>
    <property type="molecule type" value="Genomic_DNA"/>
</dbReference>
<protein>
    <recommendedName>
        <fullName evidence="2">non-specific serine/threonine protein kinase</fullName>
        <ecNumber evidence="2">2.7.11.1</ecNumber>
    </recommendedName>
</protein>
<comment type="subcellular location">
    <subcellularLocation>
        <location evidence="1">Membrane</location>
        <topology evidence="1">Single-pass type I membrane protein</topology>
    </subcellularLocation>
</comment>
<evidence type="ECO:0000259" key="10">
    <source>
        <dbReference type="PROSITE" id="PS50011"/>
    </source>
</evidence>
<dbReference type="SUPFAM" id="SSF56112">
    <property type="entry name" value="Protein kinase-like (PK-like)"/>
    <property type="match status" value="1"/>
</dbReference>
<evidence type="ECO:0000256" key="3">
    <source>
        <dbReference type="ARBA" id="ARBA00022527"/>
    </source>
</evidence>
<evidence type="ECO:0000256" key="9">
    <source>
        <dbReference type="ARBA" id="ARBA00048679"/>
    </source>
</evidence>
<dbReference type="GO" id="GO:0004674">
    <property type="term" value="F:protein serine/threonine kinase activity"/>
    <property type="evidence" value="ECO:0007669"/>
    <property type="project" value="UniProtKB-KW"/>
</dbReference>
<comment type="catalytic activity">
    <reaction evidence="9">
        <text>L-seryl-[protein] + ATP = O-phospho-L-seryl-[protein] + ADP + H(+)</text>
        <dbReference type="Rhea" id="RHEA:17989"/>
        <dbReference type="Rhea" id="RHEA-COMP:9863"/>
        <dbReference type="Rhea" id="RHEA-COMP:11604"/>
        <dbReference type="ChEBI" id="CHEBI:15378"/>
        <dbReference type="ChEBI" id="CHEBI:29999"/>
        <dbReference type="ChEBI" id="CHEBI:30616"/>
        <dbReference type="ChEBI" id="CHEBI:83421"/>
        <dbReference type="ChEBI" id="CHEBI:456216"/>
        <dbReference type="EC" id="2.7.11.1"/>
    </reaction>
</comment>
<dbReference type="GO" id="GO:0005524">
    <property type="term" value="F:ATP binding"/>
    <property type="evidence" value="ECO:0007669"/>
    <property type="project" value="UniProtKB-KW"/>
</dbReference>
<dbReference type="InterPro" id="IPR020635">
    <property type="entry name" value="Tyr_kinase_cat_dom"/>
</dbReference>
<sequence>MITKVVHRNLLQLQGFCMRQTERLIVYPYTVNGSVASCLHDRPDTQPALYWSTRKRIALGSARGLAFLHDHCDPKIIHRYVKASSILFDEEFVAVIGDFGLAKLMDYNDTHVTTHARGFIGHIALKQRAYDRARLDNHNEILLLDLVKRLLKDKNLKTLVDTELEGNYMEDEVEKLIQIAVLCTQVKPMERPKISKVVKMLEGDGLAERWKEWHKEEILQHKDIYTHNLNIDCVIVDSNYNLSNDQLSGAR</sequence>
<reference evidence="11" key="1">
    <citation type="submission" date="2023-04" db="EMBL/GenBank/DDBJ databases">
        <authorList>
            <person name="Vijverberg K."/>
            <person name="Xiong W."/>
            <person name="Schranz E."/>
        </authorList>
    </citation>
    <scope>NUCLEOTIDE SEQUENCE</scope>
</reference>
<dbReference type="InterPro" id="IPR011009">
    <property type="entry name" value="Kinase-like_dom_sf"/>
</dbReference>
<dbReference type="Pfam" id="PF07714">
    <property type="entry name" value="PK_Tyr_Ser-Thr"/>
    <property type="match status" value="1"/>
</dbReference>
<dbReference type="Gene3D" id="1.10.510.10">
    <property type="entry name" value="Transferase(Phosphotransferase) domain 1"/>
    <property type="match status" value="2"/>
</dbReference>
<dbReference type="SMART" id="SM00219">
    <property type="entry name" value="TyrKc"/>
    <property type="match status" value="1"/>
</dbReference>
<evidence type="ECO:0000256" key="5">
    <source>
        <dbReference type="ARBA" id="ARBA00022741"/>
    </source>
</evidence>
<comment type="catalytic activity">
    <reaction evidence="8">
        <text>L-threonyl-[protein] + ATP = O-phospho-L-threonyl-[protein] + ADP + H(+)</text>
        <dbReference type="Rhea" id="RHEA:46608"/>
        <dbReference type="Rhea" id="RHEA-COMP:11060"/>
        <dbReference type="Rhea" id="RHEA-COMP:11605"/>
        <dbReference type="ChEBI" id="CHEBI:15378"/>
        <dbReference type="ChEBI" id="CHEBI:30013"/>
        <dbReference type="ChEBI" id="CHEBI:30616"/>
        <dbReference type="ChEBI" id="CHEBI:61977"/>
        <dbReference type="ChEBI" id="CHEBI:456216"/>
        <dbReference type="EC" id="2.7.11.1"/>
    </reaction>
</comment>
<gene>
    <name evidence="11" type="ORF">LSALG_LOCUS42679</name>
</gene>
<accession>A0AA36A471</accession>
<keyword evidence="7" id="KW-0067">ATP-binding</keyword>
<keyword evidence="3" id="KW-0723">Serine/threonine-protein kinase</keyword>
<dbReference type="Gene3D" id="3.30.200.20">
    <property type="entry name" value="Phosphorylase Kinase, domain 1"/>
    <property type="match status" value="1"/>
</dbReference>
<evidence type="ECO:0000256" key="7">
    <source>
        <dbReference type="ARBA" id="ARBA00022840"/>
    </source>
</evidence>
<keyword evidence="12" id="KW-1185">Reference proteome</keyword>
<keyword evidence="6" id="KW-0418">Kinase</keyword>
<dbReference type="GO" id="GO:0004713">
    <property type="term" value="F:protein tyrosine kinase activity"/>
    <property type="evidence" value="ECO:0007669"/>
    <property type="project" value="InterPro"/>
</dbReference>
<evidence type="ECO:0000256" key="8">
    <source>
        <dbReference type="ARBA" id="ARBA00047899"/>
    </source>
</evidence>
<dbReference type="EC" id="2.7.11.1" evidence="2"/>
<dbReference type="AlphaFoldDB" id="A0AA36A471"/>
<keyword evidence="4" id="KW-0808">Transferase</keyword>
<dbReference type="PANTHER" id="PTHR48006:SF102">
    <property type="entry name" value="LEUCINE-RICH REPEAT-CONTAINING PROTEIN DDB_G0281931-RELATED"/>
    <property type="match status" value="1"/>
</dbReference>
<keyword evidence="5" id="KW-0547">Nucleotide-binding</keyword>
<dbReference type="InterPro" id="IPR001245">
    <property type="entry name" value="Ser-Thr/Tyr_kinase_cat_dom"/>
</dbReference>
<evidence type="ECO:0000256" key="2">
    <source>
        <dbReference type="ARBA" id="ARBA00012513"/>
    </source>
</evidence>
<name>A0AA36A471_LACSI</name>
<feature type="domain" description="Protein kinase" evidence="10">
    <location>
        <begin position="1"/>
        <end position="206"/>
    </location>
</feature>
<evidence type="ECO:0000256" key="4">
    <source>
        <dbReference type="ARBA" id="ARBA00022679"/>
    </source>
</evidence>
<evidence type="ECO:0000256" key="6">
    <source>
        <dbReference type="ARBA" id="ARBA00022777"/>
    </source>
</evidence>
<dbReference type="InterPro" id="IPR000719">
    <property type="entry name" value="Prot_kinase_dom"/>
</dbReference>
<dbReference type="PANTHER" id="PTHR48006">
    <property type="entry name" value="LEUCINE-RICH REPEAT-CONTAINING PROTEIN DDB_G0281931-RELATED"/>
    <property type="match status" value="1"/>
</dbReference>
<dbReference type="InterPro" id="IPR051824">
    <property type="entry name" value="LRR_Rcpt-Like_S/T_Kinase"/>
</dbReference>
<organism evidence="11 12">
    <name type="scientific">Lactuca saligna</name>
    <name type="common">Willowleaf lettuce</name>
    <dbReference type="NCBI Taxonomy" id="75948"/>
    <lineage>
        <taxon>Eukaryota</taxon>
        <taxon>Viridiplantae</taxon>
        <taxon>Streptophyta</taxon>
        <taxon>Embryophyta</taxon>
        <taxon>Tracheophyta</taxon>
        <taxon>Spermatophyta</taxon>
        <taxon>Magnoliopsida</taxon>
        <taxon>eudicotyledons</taxon>
        <taxon>Gunneridae</taxon>
        <taxon>Pentapetalae</taxon>
        <taxon>asterids</taxon>
        <taxon>campanulids</taxon>
        <taxon>Asterales</taxon>
        <taxon>Asteraceae</taxon>
        <taxon>Cichorioideae</taxon>
        <taxon>Cichorieae</taxon>
        <taxon>Lactucinae</taxon>
        <taxon>Lactuca</taxon>
    </lineage>
</organism>
<proteinExistence type="predicted"/>
<dbReference type="PROSITE" id="PS50011">
    <property type="entry name" value="PROTEIN_KINASE_DOM"/>
    <property type="match status" value="1"/>
</dbReference>
<evidence type="ECO:0000256" key="1">
    <source>
        <dbReference type="ARBA" id="ARBA00004479"/>
    </source>
</evidence>
<dbReference type="GO" id="GO:0016020">
    <property type="term" value="C:membrane"/>
    <property type="evidence" value="ECO:0007669"/>
    <property type="project" value="UniProtKB-SubCell"/>
</dbReference>
<dbReference type="Proteomes" id="UP001177003">
    <property type="component" value="Chromosome 9"/>
</dbReference>
<evidence type="ECO:0000313" key="12">
    <source>
        <dbReference type="Proteomes" id="UP001177003"/>
    </source>
</evidence>